<sequence length="293" mass="31047">MKQRIGFMGLGIMGVPMAANVIKAGYPLTVYNRTAGKDAELKKLGAAVSPTPKALAEASDVIIAMVTGPEALDNLLWGPEGAAQSLSEKKTFINMSSVSPMFTRELAGKLAETGVVFIDAPVSGSKKPAEDATLLILAGGPEKEIEALTPLLKTMGKGVIYCGEAGQGSMMKMMNNLLLGIMMEGLSEAVNFGKCGGLTMDSMLEVILTGPLASPIFKMKADMLQSNEFPVNFPLKHMTKDLKFVVDTAYDLGAPVPAGHALLQVFRLGVGQKWGDLDVAAVFKAVQYMNESK</sequence>
<evidence type="ECO:0000256" key="3">
    <source>
        <dbReference type="PIRSR" id="PIRSR000103-1"/>
    </source>
</evidence>
<feature type="domain" description="3-hydroxyisobutyrate dehydrogenase-like NAD-binding" evidence="5">
    <location>
        <begin position="166"/>
        <end position="285"/>
    </location>
</feature>
<dbReference type="PROSITE" id="PS00895">
    <property type="entry name" value="3_HYDROXYISOBUT_DH"/>
    <property type="match status" value="1"/>
</dbReference>
<dbReference type="SUPFAM" id="SSF48179">
    <property type="entry name" value="6-phosphogluconate dehydrogenase C-terminal domain-like"/>
    <property type="match status" value="1"/>
</dbReference>
<dbReference type="AlphaFoldDB" id="A0A9W6D1L9"/>
<dbReference type="SUPFAM" id="SSF51735">
    <property type="entry name" value="NAD(P)-binding Rossmann-fold domains"/>
    <property type="match status" value="1"/>
</dbReference>
<dbReference type="GO" id="GO:0016054">
    <property type="term" value="P:organic acid catabolic process"/>
    <property type="evidence" value="ECO:0007669"/>
    <property type="project" value="UniProtKB-ARBA"/>
</dbReference>
<dbReference type="Pfam" id="PF03446">
    <property type="entry name" value="NAD_binding_2"/>
    <property type="match status" value="1"/>
</dbReference>
<dbReference type="InterPro" id="IPR006115">
    <property type="entry name" value="6PGDH_NADP-bd"/>
</dbReference>
<keyword evidence="1" id="KW-0560">Oxidoreductase</keyword>
<dbReference type="GO" id="GO:0016491">
    <property type="term" value="F:oxidoreductase activity"/>
    <property type="evidence" value="ECO:0007669"/>
    <property type="project" value="UniProtKB-KW"/>
</dbReference>
<dbReference type="EMBL" id="BSDR01000001">
    <property type="protein sequence ID" value="GLI34477.1"/>
    <property type="molecule type" value="Genomic_DNA"/>
</dbReference>
<dbReference type="InterPro" id="IPR008927">
    <property type="entry name" value="6-PGluconate_DH-like_C_sf"/>
</dbReference>
<name>A0A9W6D1L9_9BACT</name>
<dbReference type="InterPro" id="IPR015815">
    <property type="entry name" value="HIBADH-related"/>
</dbReference>
<dbReference type="PANTHER" id="PTHR43580:SF2">
    <property type="entry name" value="CYTOKINE-LIKE NUCLEAR FACTOR N-PAC"/>
    <property type="match status" value="1"/>
</dbReference>
<evidence type="ECO:0000259" key="4">
    <source>
        <dbReference type="Pfam" id="PF03446"/>
    </source>
</evidence>
<evidence type="ECO:0000259" key="5">
    <source>
        <dbReference type="Pfam" id="PF14833"/>
    </source>
</evidence>
<dbReference type="InterPro" id="IPR002204">
    <property type="entry name" value="3-OH-isobutyrate_DH-rel_CS"/>
</dbReference>
<dbReference type="PANTHER" id="PTHR43580">
    <property type="entry name" value="OXIDOREDUCTASE GLYR1-RELATED"/>
    <property type="match status" value="1"/>
</dbReference>
<evidence type="ECO:0000256" key="2">
    <source>
        <dbReference type="ARBA" id="ARBA00023027"/>
    </source>
</evidence>
<dbReference type="PIRSF" id="PIRSF000103">
    <property type="entry name" value="HIBADH"/>
    <property type="match status" value="1"/>
</dbReference>
<dbReference type="Gene3D" id="3.40.50.720">
    <property type="entry name" value="NAD(P)-binding Rossmann-like Domain"/>
    <property type="match status" value="1"/>
</dbReference>
<protein>
    <submittedName>
        <fullName evidence="6">3-hydroxyisobutyrate dehydrogenase</fullName>
    </submittedName>
</protein>
<proteinExistence type="predicted"/>
<dbReference type="Gene3D" id="1.10.1040.10">
    <property type="entry name" value="N-(1-d-carboxylethyl)-l-norvaline Dehydrogenase, domain 2"/>
    <property type="match status" value="1"/>
</dbReference>
<evidence type="ECO:0000313" key="7">
    <source>
        <dbReference type="Proteomes" id="UP001144372"/>
    </source>
</evidence>
<feature type="active site" evidence="3">
    <location>
        <position position="172"/>
    </location>
</feature>
<accession>A0A9W6D1L9</accession>
<evidence type="ECO:0000313" key="6">
    <source>
        <dbReference type="EMBL" id="GLI34477.1"/>
    </source>
</evidence>
<keyword evidence="2" id="KW-0520">NAD</keyword>
<reference evidence="6" key="1">
    <citation type="submission" date="2022-12" db="EMBL/GenBank/DDBJ databases">
        <title>Reference genome sequencing for broad-spectrum identification of bacterial and archaeal isolates by mass spectrometry.</title>
        <authorList>
            <person name="Sekiguchi Y."/>
            <person name="Tourlousse D.M."/>
        </authorList>
    </citation>
    <scope>NUCLEOTIDE SEQUENCE</scope>
    <source>
        <strain evidence="6">ASRB1</strain>
    </source>
</reference>
<feature type="domain" description="6-phosphogluconate dehydrogenase NADP-binding" evidence="4">
    <location>
        <begin position="4"/>
        <end position="163"/>
    </location>
</feature>
<dbReference type="InterPro" id="IPR029154">
    <property type="entry name" value="HIBADH-like_NADP-bd"/>
</dbReference>
<dbReference type="InterPro" id="IPR013328">
    <property type="entry name" value="6PGD_dom2"/>
</dbReference>
<dbReference type="GO" id="GO:0050661">
    <property type="term" value="F:NADP binding"/>
    <property type="evidence" value="ECO:0007669"/>
    <property type="project" value="InterPro"/>
</dbReference>
<organism evidence="6 7">
    <name type="scientific">Desulforhabdus amnigena</name>
    <dbReference type="NCBI Taxonomy" id="40218"/>
    <lineage>
        <taxon>Bacteria</taxon>
        <taxon>Pseudomonadati</taxon>
        <taxon>Thermodesulfobacteriota</taxon>
        <taxon>Syntrophobacteria</taxon>
        <taxon>Syntrophobacterales</taxon>
        <taxon>Syntrophobacteraceae</taxon>
        <taxon>Desulforhabdus</taxon>
    </lineage>
</organism>
<dbReference type="Proteomes" id="UP001144372">
    <property type="component" value="Unassembled WGS sequence"/>
</dbReference>
<dbReference type="InterPro" id="IPR036291">
    <property type="entry name" value="NAD(P)-bd_dom_sf"/>
</dbReference>
<gene>
    <name evidence="6" type="primary">ghr</name>
    <name evidence="6" type="ORF">DAMNIGENAA_19100</name>
</gene>
<evidence type="ECO:0000256" key="1">
    <source>
        <dbReference type="ARBA" id="ARBA00023002"/>
    </source>
</evidence>
<dbReference type="GO" id="GO:0051287">
    <property type="term" value="F:NAD binding"/>
    <property type="evidence" value="ECO:0007669"/>
    <property type="project" value="InterPro"/>
</dbReference>
<dbReference type="Pfam" id="PF14833">
    <property type="entry name" value="NAD_binding_11"/>
    <property type="match status" value="1"/>
</dbReference>
<comment type="caution">
    <text evidence="6">The sequence shown here is derived from an EMBL/GenBank/DDBJ whole genome shotgun (WGS) entry which is preliminary data.</text>
</comment>
<keyword evidence="7" id="KW-1185">Reference proteome</keyword>
<dbReference type="InterPro" id="IPR051265">
    <property type="entry name" value="HIBADH-related_NP60_sf"/>
</dbReference>